<feature type="region of interest" description="Disordered" evidence="1">
    <location>
        <begin position="397"/>
        <end position="416"/>
    </location>
</feature>
<dbReference type="Gene3D" id="3.90.1140.10">
    <property type="entry name" value="Cyclic phosphodiesterase"/>
    <property type="match status" value="1"/>
</dbReference>
<dbReference type="Pfam" id="PF10469">
    <property type="entry name" value="AKAP7_NLS"/>
    <property type="match status" value="1"/>
</dbReference>
<accession>A0AAE9EHK4</accession>
<proteinExistence type="predicted"/>
<dbReference type="PANTHER" id="PTHR13360:SF1">
    <property type="entry name" value="ACTIVATING SIGNAL COINTEGRATOR 1 COMPLEX SUBUNIT 1"/>
    <property type="match status" value="1"/>
</dbReference>
<dbReference type="InterPro" id="IPR009210">
    <property type="entry name" value="ASCC1"/>
</dbReference>
<feature type="transmembrane region" description="Helical" evidence="2">
    <location>
        <begin position="653"/>
        <end position="679"/>
    </location>
</feature>
<protein>
    <recommendedName>
        <fullName evidence="3">K Homology domain-containing protein</fullName>
    </recommendedName>
</protein>
<feature type="compositionally biased region" description="Basic and acidic residues" evidence="1">
    <location>
        <begin position="713"/>
        <end position="730"/>
    </location>
</feature>
<evidence type="ECO:0000256" key="1">
    <source>
        <dbReference type="SAM" id="MobiDB-lite"/>
    </source>
</evidence>
<dbReference type="AlphaFoldDB" id="A0AAE9EHK4"/>
<dbReference type="PANTHER" id="PTHR13360">
    <property type="entry name" value="ACTIVATING SIGNAL COINTEGRATOR 1 COMPLEX SUBUNIT 1"/>
    <property type="match status" value="1"/>
</dbReference>
<dbReference type="InterPro" id="IPR004087">
    <property type="entry name" value="KH_dom"/>
</dbReference>
<evidence type="ECO:0000313" key="4">
    <source>
        <dbReference type="EMBL" id="UMM20920.1"/>
    </source>
</evidence>
<feature type="transmembrane region" description="Helical" evidence="2">
    <location>
        <begin position="536"/>
        <end position="557"/>
    </location>
</feature>
<feature type="domain" description="K Homology" evidence="3">
    <location>
        <begin position="99"/>
        <end position="168"/>
    </location>
</feature>
<evidence type="ECO:0000256" key="2">
    <source>
        <dbReference type="SAM" id="Phobius"/>
    </source>
</evidence>
<gene>
    <name evidence="4" type="ORF">L5515_015996</name>
</gene>
<organism evidence="4 5">
    <name type="scientific">Caenorhabditis briggsae</name>
    <dbReference type="NCBI Taxonomy" id="6238"/>
    <lineage>
        <taxon>Eukaryota</taxon>
        <taxon>Metazoa</taxon>
        <taxon>Ecdysozoa</taxon>
        <taxon>Nematoda</taxon>
        <taxon>Chromadorea</taxon>
        <taxon>Rhabditida</taxon>
        <taxon>Rhabditina</taxon>
        <taxon>Rhabditomorpha</taxon>
        <taxon>Rhabditoidea</taxon>
        <taxon>Rhabditidae</taxon>
        <taxon>Peloderinae</taxon>
        <taxon>Caenorhabditis</taxon>
    </lineage>
</organism>
<feature type="transmembrane region" description="Helical" evidence="2">
    <location>
        <begin position="569"/>
        <end position="594"/>
    </location>
</feature>
<dbReference type="InterPro" id="IPR019510">
    <property type="entry name" value="AKAP7-like_phosphoesterase"/>
</dbReference>
<feature type="transmembrane region" description="Helical" evidence="2">
    <location>
        <begin position="446"/>
        <end position="467"/>
    </location>
</feature>
<dbReference type="Proteomes" id="UP000829354">
    <property type="component" value="Chromosome II"/>
</dbReference>
<dbReference type="SMART" id="SM00322">
    <property type="entry name" value="KH"/>
    <property type="match status" value="1"/>
</dbReference>
<dbReference type="Gene3D" id="3.30.1370.10">
    <property type="entry name" value="K Homology domain, type 1"/>
    <property type="match status" value="1"/>
</dbReference>
<dbReference type="CDD" id="cd00105">
    <property type="entry name" value="KH-I"/>
    <property type="match status" value="1"/>
</dbReference>
<dbReference type="InterPro" id="IPR036612">
    <property type="entry name" value="KH_dom_type_1_sf"/>
</dbReference>
<dbReference type="SUPFAM" id="SSF54791">
    <property type="entry name" value="Eukaryotic type KH-domain (KH-domain type I)"/>
    <property type="match status" value="1"/>
</dbReference>
<keyword evidence="2" id="KW-1133">Transmembrane helix</keyword>
<sequence>MDSVQFPLSAGTYVINGRKYRRTAYQIKAATDDVTPKFEQFEDTPDVYDDEPSAGCLAPPGLPALKKKIAKAKEVKEAKPESNSTQPTEDERISVIDGKKWIASISVPVCFIGKLHGMNRRALNALENDTQCRVKTPRRDENKPCEISSIVRLECVQRCLDRIEIFVDDAKKTARVTHFVALPCDQHEVQENFEVFKQLVLDSEHFDASCKNPQLFTKSPRLHLTLSVVCLFDDVDLQRITESFKVIEEEIKEIMNNKPMIADIQGIDMMNDDPSQVSVIYAKVSGEKIQEVANHLNRRLIELGFAKNEGGDEVKLHMTLMNARYVAQAEKLKKFTFDAKKILEDLKESYFGTFQLTEICKLMPAMINTMELRDSPKSNRSSQAVIDAKYTLTYLSDSSEKGSESPRSLRDYHRGGSGSLTGGGAIVLANNKPDMKKYKQKLDSRLGVVLLMCLVTIFVILGIYGTMHSSVHDELTVYVNRTHQIASELKNAMDENYPKENQTNIDKHGRVWMTVEELEDYAYLIEKTNSTVWNLFFWNLVLSIFLFPIVLAIHLGWIAGNGAKLAYRVVLLIGLLFCIAQFLHLVHPVFWGAVRFPGMLDRLFLEAYPRDQYHIDSIQRRFACEFKPHDTLVQLDLQQPCIPKMKNSLLPTYSTLLLIFIDLFPFLFGAFIYAWSAWIKNSNVVRTARQRVELNNSRRVPFPTHNVYTPPERNTKSIGKQEESTAPEKY</sequence>
<dbReference type="GO" id="GO:0003723">
    <property type="term" value="F:RNA binding"/>
    <property type="evidence" value="ECO:0007669"/>
    <property type="project" value="InterPro"/>
</dbReference>
<feature type="compositionally biased region" description="Basic and acidic residues" evidence="1">
    <location>
        <begin position="398"/>
        <end position="414"/>
    </location>
</feature>
<dbReference type="EMBL" id="CP092621">
    <property type="protein sequence ID" value="UMM20920.1"/>
    <property type="molecule type" value="Genomic_DNA"/>
</dbReference>
<keyword evidence="2" id="KW-0472">Membrane</keyword>
<feature type="region of interest" description="Disordered" evidence="1">
    <location>
        <begin position="703"/>
        <end position="730"/>
    </location>
</feature>
<dbReference type="GO" id="GO:0006307">
    <property type="term" value="P:DNA alkylation repair"/>
    <property type="evidence" value="ECO:0007669"/>
    <property type="project" value="InterPro"/>
</dbReference>
<evidence type="ECO:0000313" key="5">
    <source>
        <dbReference type="Proteomes" id="UP000829354"/>
    </source>
</evidence>
<reference evidence="4 5" key="1">
    <citation type="submission" date="2022-04" db="EMBL/GenBank/DDBJ databases">
        <title>Chromosome-level reference genomes for two strains of Caenorhabditis briggsae: an improved platform for comparative genomics.</title>
        <authorList>
            <person name="Stevens L."/>
            <person name="Andersen E."/>
        </authorList>
    </citation>
    <scope>NUCLEOTIDE SEQUENCE [LARGE SCALE GENOMIC DNA]</scope>
    <source>
        <strain evidence="4">VX34</strain>
        <tissue evidence="4">Whole-organism</tissue>
    </source>
</reference>
<keyword evidence="2" id="KW-0812">Transmembrane</keyword>
<name>A0AAE9EHK4_CAEBR</name>
<keyword evidence="5" id="KW-1185">Reference proteome</keyword>
<evidence type="ECO:0000259" key="3">
    <source>
        <dbReference type="SMART" id="SM00322"/>
    </source>
</evidence>